<dbReference type="Pfam" id="PF05133">
    <property type="entry name" value="SPP1_portal"/>
    <property type="match status" value="1"/>
</dbReference>
<protein>
    <submittedName>
        <fullName evidence="1">Portal protein</fullName>
    </submittedName>
</protein>
<proteinExistence type="predicted"/>
<dbReference type="EMBL" id="BK015656">
    <property type="protein sequence ID" value="DAE18451.1"/>
    <property type="molecule type" value="Genomic_DNA"/>
</dbReference>
<organism evidence="1">
    <name type="scientific">Siphoviridae sp. ctNs77</name>
    <dbReference type="NCBI Taxonomy" id="2825473"/>
    <lineage>
        <taxon>Viruses</taxon>
        <taxon>Duplodnaviria</taxon>
        <taxon>Heunggongvirae</taxon>
        <taxon>Uroviricota</taxon>
        <taxon>Caudoviricetes</taxon>
    </lineage>
</organism>
<sequence>MFHKIIEWIRKVFKERAAQGEVLSTIILDDKTIDYIELWSAMYEDKAPWTKDDVTSTGIPSAVSSELARLVTLEMESEITGSKRADFLNAAYRKVLSELRIQTEYACALGGIILKPYVQGDTISVEFIQADRFVPTGFNSSGQITSCQFVEQVVRDGKIYTRVESHDFDGKYCIIQNRAYESKQKGVLGHQINLTDVQEWENLEEHTTIKNVPGVLFSYFKIPQANNKNRQSPFGVSVYSKAAELIKQADEQWARIMWEFKGTELAVDMSESLFRKDSNGNTILPSGKGRLFRQYSIDTGISEKPFYQIFSPEIRDSSLFNGFNQILRRIEFACGLAYGTLSDVQDEDRTATEVLFSKQRSYSFVSQIQESLQSALEDLIKAMDVWTSLYKLAPAGSYDVSFNFDDSLIVDSKTENQLMMQEATSGLIRKEIYLMKRYGVTEDQAKEMLPETVRTPEEE</sequence>
<accession>A0A8S5QI22</accession>
<evidence type="ECO:0000313" key="1">
    <source>
        <dbReference type="EMBL" id="DAE18451.1"/>
    </source>
</evidence>
<name>A0A8S5QI22_9CAUD</name>
<dbReference type="InterPro" id="IPR021145">
    <property type="entry name" value="Portal_protein_SPP1_Gp6-like"/>
</dbReference>
<reference evidence="1" key="1">
    <citation type="journal article" date="2021" name="Proc. Natl. Acad. Sci. U.S.A.">
        <title>A Catalog of Tens of Thousands of Viruses from Human Metagenomes Reveals Hidden Associations with Chronic Diseases.</title>
        <authorList>
            <person name="Tisza M.J."/>
            <person name="Buck C.B."/>
        </authorList>
    </citation>
    <scope>NUCLEOTIDE SEQUENCE</scope>
    <source>
        <strain evidence="1">CtNs77</strain>
    </source>
</reference>